<dbReference type="Proteomes" id="UP001151760">
    <property type="component" value="Unassembled WGS sequence"/>
</dbReference>
<proteinExistence type="predicted"/>
<comment type="caution">
    <text evidence="3">The sequence shown here is derived from an EMBL/GenBank/DDBJ whole genome shotgun (WGS) entry which is preliminary data.</text>
</comment>
<dbReference type="SUPFAM" id="SSF56672">
    <property type="entry name" value="DNA/RNA polymerases"/>
    <property type="match status" value="1"/>
</dbReference>
<accession>A0ABQ5A6L2</accession>
<keyword evidence="3" id="KW-0548">Nucleotidyltransferase</keyword>
<keyword evidence="3" id="KW-0695">RNA-directed DNA polymerase</keyword>
<feature type="domain" description="Reverse transcriptase" evidence="1">
    <location>
        <begin position="61"/>
        <end position="122"/>
    </location>
</feature>
<dbReference type="InterPro" id="IPR053134">
    <property type="entry name" value="RNA-dir_DNA_polymerase"/>
</dbReference>
<organism evidence="3 4">
    <name type="scientific">Tanacetum coccineum</name>
    <dbReference type="NCBI Taxonomy" id="301880"/>
    <lineage>
        <taxon>Eukaryota</taxon>
        <taxon>Viridiplantae</taxon>
        <taxon>Streptophyta</taxon>
        <taxon>Embryophyta</taxon>
        <taxon>Tracheophyta</taxon>
        <taxon>Spermatophyta</taxon>
        <taxon>Magnoliopsida</taxon>
        <taxon>eudicotyledons</taxon>
        <taxon>Gunneridae</taxon>
        <taxon>Pentapetalae</taxon>
        <taxon>asterids</taxon>
        <taxon>campanulids</taxon>
        <taxon>Asterales</taxon>
        <taxon>Asteraceae</taxon>
        <taxon>Asteroideae</taxon>
        <taxon>Anthemideae</taxon>
        <taxon>Anthemidinae</taxon>
        <taxon>Tanacetum</taxon>
    </lineage>
</organism>
<reference evidence="3" key="1">
    <citation type="journal article" date="2022" name="Int. J. Mol. Sci.">
        <title>Draft Genome of Tanacetum Coccineum: Genomic Comparison of Closely Related Tanacetum-Family Plants.</title>
        <authorList>
            <person name="Yamashiro T."/>
            <person name="Shiraishi A."/>
            <person name="Nakayama K."/>
            <person name="Satake H."/>
        </authorList>
    </citation>
    <scope>NUCLEOTIDE SEQUENCE</scope>
</reference>
<dbReference type="PANTHER" id="PTHR24559:SF444">
    <property type="entry name" value="REVERSE TRANSCRIPTASE DOMAIN-CONTAINING PROTEIN"/>
    <property type="match status" value="1"/>
</dbReference>
<dbReference type="PANTHER" id="PTHR24559">
    <property type="entry name" value="TRANSPOSON TY3-I GAG-POL POLYPROTEIN"/>
    <property type="match status" value="1"/>
</dbReference>
<sequence length="283" mass="32062">MRIAITTEAVFSYNGPQVSSLPKEMENDTRRLTKDTLAGGGIWIILLFWTDSPLFLGSPIYPLDQEKTTFTCPYETFAYRHMPFGLCNAPGTFQMCMVAIFHDMIEKTMEVFMDDFSVLDDSFFLTISHLGQKCSKGVKTPIIVLNGKCAHFMVRKAFCKLPCGEFCDQRDVVSAEKEVFQRRQTLFLGRPLCLRYGADSLIRRCVHGKEALDILEACHNGPTGGHHGANLTAKKVFDAGFFWPTIYKDAHELVKNCDSCMRRGKISQVMRMPHTFPSKFVNL</sequence>
<dbReference type="Gene3D" id="1.10.340.70">
    <property type="match status" value="1"/>
</dbReference>
<evidence type="ECO:0000313" key="4">
    <source>
        <dbReference type="Proteomes" id="UP001151760"/>
    </source>
</evidence>
<keyword evidence="4" id="KW-1185">Reference proteome</keyword>
<dbReference type="InterPro" id="IPR000477">
    <property type="entry name" value="RT_dom"/>
</dbReference>
<reference evidence="3" key="2">
    <citation type="submission" date="2022-01" db="EMBL/GenBank/DDBJ databases">
        <authorList>
            <person name="Yamashiro T."/>
            <person name="Shiraishi A."/>
            <person name="Satake H."/>
            <person name="Nakayama K."/>
        </authorList>
    </citation>
    <scope>NUCLEOTIDE SEQUENCE</scope>
</reference>
<feature type="domain" description="Integrase zinc-binding" evidence="2">
    <location>
        <begin position="209"/>
        <end position="263"/>
    </location>
</feature>
<dbReference type="Pfam" id="PF00078">
    <property type="entry name" value="RVT_1"/>
    <property type="match status" value="1"/>
</dbReference>
<dbReference type="Gene3D" id="3.30.70.270">
    <property type="match status" value="1"/>
</dbReference>
<dbReference type="Gene3D" id="3.10.10.10">
    <property type="entry name" value="HIV Type 1 Reverse Transcriptase, subunit A, domain 1"/>
    <property type="match status" value="1"/>
</dbReference>
<evidence type="ECO:0000313" key="3">
    <source>
        <dbReference type="EMBL" id="GJS97663.1"/>
    </source>
</evidence>
<keyword evidence="3" id="KW-0808">Transferase</keyword>
<dbReference type="Pfam" id="PF17921">
    <property type="entry name" value="Integrase_H2C2"/>
    <property type="match status" value="1"/>
</dbReference>
<dbReference type="EMBL" id="BQNB010011982">
    <property type="protein sequence ID" value="GJS97663.1"/>
    <property type="molecule type" value="Genomic_DNA"/>
</dbReference>
<protein>
    <submittedName>
        <fullName evidence="3">Reverse transcriptase domain-containing protein</fullName>
    </submittedName>
</protein>
<gene>
    <name evidence="3" type="ORF">Tco_0804631</name>
</gene>
<dbReference type="GO" id="GO:0003964">
    <property type="term" value="F:RNA-directed DNA polymerase activity"/>
    <property type="evidence" value="ECO:0007669"/>
    <property type="project" value="UniProtKB-KW"/>
</dbReference>
<evidence type="ECO:0000259" key="1">
    <source>
        <dbReference type="Pfam" id="PF00078"/>
    </source>
</evidence>
<evidence type="ECO:0000259" key="2">
    <source>
        <dbReference type="Pfam" id="PF17921"/>
    </source>
</evidence>
<dbReference type="InterPro" id="IPR043502">
    <property type="entry name" value="DNA/RNA_pol_sf"/>
</dbReference>
<dbReference type="InterPro" id="IPR043128">
    <property type="entry name" value="Rev_trsase/Diguanyl_cyclase"/>
</dbReference>
<name>A0ABQ5A6L2_9ASTR</name>
<dbReference type="InterPro" id="IPR041588">
    <property type="entry name" value="Integrase_H2C2"/>
</dbReference>